<sequence length="345" mass="38479">MENRITTRVNLEHYGFAGMDASQLGAIKSAADYYHIAITPTRIYGMTGLAFLHVLDERAIHPNAGPPIPDIYRLASNLGVHIEGIHAHADGETFADLQAEAWNRARAAVDSGKPVFAKNIAQLDQTSVITGYDETGYYIDSWHTGYQHSEDVIPWNLLGLSRCPCVNCALERSQAEPSAATGGVVSLHWASPAAAEDELAAFEEALRFVLRLNTEAAYEEFGQTYYVGPRAYEEWIAAIERDAVLKYDFALVIEVVSEARLHAKLFLEEMKDACSAEARQAVDEAIQLYSEISMRVRRLKEQYPYEQPRELFGRGDKEDLLASLREISVLEQRALGSLQQIQLSL</sequence>
<name>A0ABY5S651_9BACL</name>
<dbReference type="RefSeq" id="WP_258385233.1">
    <property type="nucleotide sequence ID" value="NZ_CP091430.1"/>
</dbReference>
<organism evidence="1 2">
    <name type="scientific">Paenibacillus spongiae</name>
    <dbReference type="NCBI Taxonomy" id="2909671"/>
    <lineage>
        <taxon>Bacteria</taxon>
        <taxon>Bacillati</taxon>
        <taxon>Bacillota</taxon>
        <taxon>Bacilli</taxon>
        <taxon>Bacillales</taxon>
        <taxon>Paenibacillaceae</taxon>
        <taxon>Paenibacillus</taxon>
    </lineage>
</organism>
<proteinExistence type="predicted"/>
<dbReference type="Proteomes" id="UP001057877">
    <property type="component" value="Chromosome"/>
</dbReference>
<evidence type="ECO:0000313" key="1">
    <source>
        <dbReference type="EMBL" id="UVI29144.1"/>
    </source>
</evidence>
<gene>
    <name evidence="1" type="ORF">L1F29_27520</name>
</gene>
<protein>
    <submittedName>
        <fullName evidence="1">Uncharacterized protein</fullName>
    </submittedName>
</protein>
<dbReference type="EMBL" id="CP091430">
    <property type="protein sequence ID" value="UVI29144.1"/>
    <property type="molecule type" value="Genomic_DNA"/>
</dbReference>
<accession>A0ABY5S651</accession>
<keyword evidence="2" id="KW-1185">Reference proteome</keyword>
<evidence type="ECO:0000313" key="2">
    <source>
        <dbReference type="Proteomes" id="UP001057877"/>
    </source>
</evidence>
<reference evidence="1" key="1">
    <citation type="submission" date="2022-01" db="EMBL/GenBank/DDBJ databases">
        <title>Paenibacillus spongiae sp. nov., isolated from marine sponge.</title>
        <authorList>
            <person name="Li Z."/>
            <person name="Zhang M."/>
        </authorList>
    </citation>
    <scope>NUCLEOTIDE SEQUENCE</scope>
    <source>
        <strain evidence="1">PHS-Z3</strain>
    </source>
</reference>